<evidence type="ECO:0000256" key="1">
    <source>
        <dbReference type="ARBA" id="ARBA00008542"/>
    </source>
</evidence>
<dbReference type="SUPFAM" id="SSF52317">
    <property type="entry name" value="Class I glutamine amidotransferase-like"/>
    <property type="match status" value="1"/>
</dbReference>
<name>A0A147GMN0_9BURK</name>
<dbReference type="GO" id="GO:0016740">
    <property type="term" value="F:transferase activity"/>
    <property type="evidence" value="ECO:0007669"/>
    <property type="project" value="UniProtKB-KW"/>
</dbReference>
<dbReference type="PATRIC" id="fig|433924.3.peg.1422"/>
<dbReference type="Pfam" id="PF01965">
    <property type="entry name" value="DJ-1_PfpI"/>
    <property type="match status" value="1"/>
</dbReference>
<evidence type="ECO:0000313" key="3">
    <source>
        <dbReference type="EMBL" id="KTT15035.1"/>
    </source>
</evidence>
<sequence>MTDSLKDLKVAILVADGFEQVEMTEPRKALDQAGAKTQIVSPMKGQVQGWNHHDRADKFTVDVALDGAKPDDFDALLLPGGVVNPDALRLEPKAIALVKAFADAGKPIAAICHGPWTLIDAGAVKGKQMTSWPSLKNDLSNAGARWVDQEAVVDGQLLTSRNPKDIPAFNREMVKLFAAAVAHA</sequence>
<keyword evidence="3" id="KW-0808">Transferase</keyword>
<accession>A0A147GMN0</accession>
<gene>
    <name evidence="3" type="ORF">NS331_21775</name>
</gene>
<keyword evidence="4" id="KW-1185">Reference proteome</keyword>
<evidence type="ECO:0000259" key="2">
    <source>
        <dbReference type="Pfam" id="PF01965"/>
    </source>
</evidence>
<comment type="caution">
    <text evidence="3">The sequence shown here is derived from an EMBL/GenBank/DDBJ whole genome shotgun (WGS) entry which is preliminary data.</text>
</comment>
<organism evidence="3 4">
    <name type="scientific">Pseudacidovorax intermedius</name>
    <dbReference type="NCBI Taxonomy" id="433924"/>
    <lineage>
        <taxon>Bacteria</taxon>
        <taxon>Pseudomonadati</taxon>
        <taxon>Pseudomonadota</taxon>
        <taxon>Betaproteobacteria</taxon>
        <taxon>Burkholderiales</taxon>
        <taxon>Comamonadaceae</taxon>
        <taxon>Pseudacidovorax</taxon>
    </lineage>
</organism>
<dbReference type="PANTHER" id="PTHR42733:SF12">
    <property type="entry name" value="PROTEINASE"/>
    <property type="match status" value="1"/>
</dbReference>
<dbReference type="OrthoDB" id="9792284at2"/>
<dbReference type="RefSeq" id="WP_058644031.1">
    <property type="nucleotide sequence ID" value="NZ_LDSL01000157.1"/>
</dbReference>
<proteinExistence type="inferred from homology"/>
<protein>
    <submittedName>
        <fullName evidence="3">Glutamine amidotransferase</fullName>
    </submittedName>
</protein>
<comment type="similarity">
    <text evidence="1">Belongs to the peptidase C56 family.</text>
</comment>
<dbReference type="PROSITE" id="PS51276">
    <property type="entry name" value="PEPTIDASE_C56_PFPI"/>
    <property type="match status" value="1"/>
</dbReference>
<dbReference type="EMBL" id="LDSL01000157">
    <property type="protein sequence ID" value="KTT15035.1"/>
    <property type="molecule type" value="Genomic_DNA"/>
</dbReference>
<dbReference type="CDD" id="cd03134">
    <property type="entry name" value="GATase1_PfpI_like"/>
    <property type="match status" value="1"/>
</dbReference>
<evidence type="ECO:0000313" key="4">
    <source>
        <dbReference type="Proteomes" id="UP000072741"/>
    </source>
</evidence>
<dbReference type="PANTHER" id="PTHR42733">
    <property type="entry name" value="DJ-1 PROTEIN"/>
    <property type="match status" value="1"/>
</dbReference>
<dbReference type="Proteomes" id="UP000072741">
    <property type="component" value="Unassembled WGS sequence"/>
</dbReference>
<dbReference type="InterPro" id="IPR002818">
    <property type="entry name" value="DJ-1/PfpI"/>
</dbReference>
<keyword evidence="3" id="KW-0315">Glutamine amidotransferase</keyword>
<feature type="domain" description="DJ-1/PfpI" evidence="2">
    <location>
        <begin position="9"/>
        <end position="175"/>
    </location>
</feature>
<dbReference type="AlphaFoldDB" id="A0A147GMN0"/>
<dbReference type="InterPro" id="IPR029062">
    <property type="entry name" value="Class_I_gatase-like"/>
</dbReference>
<dbReference type="InterPro" id="IPR006286">
    <property type="entry name" value="C56_PfpI-like"/>
</dbReference>
<reference evidence="3 4" key="1">
    <citation type="journal article" date="2016" name="Front. Microbiol.">
        <title>Genomic Resource of Rice Seed Associated Bacteria.</title>
        <authorList>
            <person name="Midha S."/>
            <person name="Bansal K."/>
            <person name="Sharma S."/>
            <person name="Kumar N."/>
            <person name="Patil P.P."/>
            <person name="Chaudhry V."/>
            <person name="Patil P.B."/>
        </authorList>
    </citation>
    <scope>NUCLEOTIDE SEQUENCE [LARGE SCALE GENOMIC DNA]</scope>
    <source>
        <strain evidence="3 4">NS331</strain>
    </source>
</reference>
<dbReference type="Gene3D" id="3.40.50.880">
    <property type="match status" value="1"/>
</dbReference>
<dbReference type="NCBIfam" id="TIGR01382">
    <property type="entry name" value="PfpI"/>
    <property type="match status" value="1"/>
</dbReference>